<dbReference type="InParanoid" id="A0A2P5BDB2"/>
<feature type="transmembrane region" description="Helical" evidence="1">
    <location>
        <begin position="30"/>
        <end position="52"/>
    </location>
</feature>
<sequence length="58" mass="6273">MNETGPDYILGLLSSSIIIVHGLFSKSPPGFALIVPTVSRLWTVSGWLFIVAEASDRI</sequence>
<dbReference type="AlphaFoldDB" id="A0A2P5BDB2"/>
<gene>
    <name evidence="2" type="ORF">TorRG33x02_325150</name>
</gene>
<evidence type="ECO:0000313" key="2">
    <source>
        <dbReference type="EMBL" id="PON46771.1"/>
    </source>
</evidence>
<feature type="non-terminal residue" evidence="2">
    <location>
        <position position="58"/>
    </location>
</feature>
<keyword evidence="3" id="KW-1185">Reference proteome</keyword>
<evidence type="ECO:0000256" key="1">
    <source>
        <dbReference type="SAM" id="Phobius"/>
    </source>
</evidence>
<protein>
    <submittedName>
        <fullName evidence="2">Uncharacterized protein</fullName>
    </submittedName>
</protein>
<comment type="caution">
    <text evidence="2">The sequence shown here is derived from an EMBL/GenBank/DDBJ whole genome shotgun (WGS) entry which is preliminary data.</text>
</comment>
<proteinExistence type="predicted"/>
<dbReference type="EMBL" id="JXTC01000547">
    <property type="protein sequence ID" value="PON46771.1"/>
    <property type="molecule type" value="Genomic_DNA"/>
</dbReference>
<keyword evidence="1" id="KW-0812">Transmembrane</keyword>
<keyword evidence="1" id="KW-1133">Transmembrane helix</keyword>
<evidence type="ECO:0000313" key="3">
    <source>
        <dbReference type="Proteomes" id="UP000237000"/>
    </source>
</evidence>
<feature type="transmembrane region" description="Helical" evidence="1">
    <location>
        <begin position="7"/>
        <end position="24"/>
    </location>
</feature>
<accession>A0A2P5BDB2</accession>
<keyword evidence="1" id="KW-0472">Membrane</keyword>
<dbReference type="Proteomes" id="UP000237000">
    <property type="component" value="Unassembled WGS sequence"/>
</dbReference>
<organism evidence="2 3">
    <name type="scientific">Trema orientale</name>
    <name type="common">Charcoal tree</name>
    <name type="synonym">Celtis orientalis</name>
    <dbReference type="NCBI Taxonomy" id="63057"/>
    <lineage>
        <taxon>Eukaryota</taxon>
        <taxon>Viridiplantae</taxon>
        <taxon>Streptophyta</taxon>
        <taxon>Embryophyta</taxon>
        <taxon>Tracheophyta</taxon>
        <taxon>Spermatophyta</taxon>
        <taxon>Magnoliopsida</taxon>
        <taxon>eudicotyledons</taxon>
        <taxon>Gunneridae</taxon>
        <taxon>Pentapetalae</taxon>
        <taxon>rosids</taxon>
        <taxon>fabids</taxon>
        <taxon>Rosales</taxon>
        <taxon>Cannabaceae</taxon>
        <taxon>Trema</taxon>
    </lineage>
</organism>
<name>A0A2P5BDB2_TREOI</name>
<reference evidence="3" key="1">
    <citation type="submission" date="2016-06" db="EMBL/GenBank/DDBJ databases">
        <title>Parallel loss of symbiosis genes in relatives of nitrogen-fixing non-legume Parasponia.</title>
        <authorList>
            <person name="Van Velzen R."/>
            <person name="Holmer R."/>
            <person name="Bu F."/>
            <person name="Rutten L."/>
            <person name="Van Zeijl A."/>
            <person name="Liu W."/>
            <person name="Santuari L."/>
            <person name="Cao Q."/>
            <person name="Sharma T."/>
            <person name="Shen D."/>
            <person name="Roswanjaya Y."/>
            <person name="Wardhani T."/>
            <person name="Kalhor M.S."/>
            <person name="Jansen J."/>
            <person name="Van den Hoogen J."/>
            <person name="Gungor B."/>
            <person name="Hartog M."/>
            <person name="Hontelez J."/>
            <person name="Verver J."/>
            <person name="Yang W.-C."/>
            <person name="Schijlen E."/>
            <person name="Repin R."/>
            <person name="Schilthuizen M."/>
            <person name="Schranz E."/>
            <person name="Heidstra R."/>
            <person name="Miyata K."/>
            <person name="Fedorova E."/>
            <person name="Kohlen W."/>
            <person name="Bisseling T."/>
            <person name="Smit S."/>
            <person name="Geurts R."/>
        </authorList>
    </citation>
    <scope>NUCLEOTIDE SEQUENCE [LARGE SCALE GENOMIC DNA]</scope>
    <source>
        <strain evidence="3">cv. RG33-2</strain>
    </source>
</reference>